<keyword evidence="3" id="KW-0966">Cell projection</keyword>
<dbReference type="HOGENOM" id="CLU_063700_0_0_6"/>
<feature type="compositionally biased region" description="Polar residues" evidence="1">
    <location>
        <begin position="170"/>
        <end position="179"/>
    </location>
</feature>
<accession>C6C9T9</accession>
<evidence type="ECO:0000313" key="3">
    <source>
        <dbReference type="EMBL" id="ACS86361.1"/>
    </source>
</evidence>
<feature type="region of interest" description="Disordered" evidence="1">
    <location>
        <begin position="170"/>
        <end position="213"/>
    </location>
</feature>
<dbReference type="InterPro" id="IPR023597">
    <property type="entry name" value="Flagellar_regulator_Flk"/>
</dbReference>
<dbReference type="eggNOG" id="ENOG502Z805">
    <property type="taxonomic scope" value="Bacteria"/>
</dbReference>
<dbReference type="AlphaFoldDB" id="C6C9T9"/>
<sequence length="413" mass="43806">MQPVGNSGNTSLSGNNNVDAASLKADMASLKTAALTTSDASTTGDTPLTSAQRTVLEKLVNQITGQSGAKSAEVWAGLRYSLGVSGNTDLLSSQFTAATQILQARLTTAQDAQQTRQLLQQVTNLLQQGNNRQAVSNFIRQQFGHTTLGSLTPSQLQQVVNVLQSGTLSPNTAVATPQNPTLPQPGMPTPSGGQPAAAQPSPPTSSGPLATSSLTPTQLAATANLLGSSPGIALLTGRPLSAAEHNSLNQLVARLVALSGETSAQVWRTMLEMQKLDVGQPIPAQHFQTLSQYLQTQTALLQQHATSTLLSLLTTLKQPADHQEQSLLQDFVRTSFNAAPQTPLTPTQASEVVTFLYRRRLQQLQESSAVPVQPIINPLILALPPDWRPLFNRPLGLALILTLVAVLLLWILL</sequence>
<proteinExistence type="predicted"/>
<reference evidence="3" key="1">
    <citation type="submission" date="2009-06" db="EMBL/GenBank/DDBJ databases">
        <title>Complete sequence of Dickeya dadantii Ech703.</title>
        <authorList>
            <consortium name="US DOE Joint Genome Institute"/>
            <person name="Lucas S."/>
            <person name="Copeland A."/>
            <person name="Lapidus A."/>
            <person name="Glavina del Rio T."/>
            <person name="Dalin E."/>
            <person name="Tice H."/>
            <person name="Bruce D."/>
            <person name="Goodwin L."/>
            <person name="Pitluck S."/>
            <person name="Chertkov O."/>
            <person name="Brettin T."/>
            <person name="Detter J.C."/>
            <person name="Han C."/>
            <person name="Larimer F."/>
            <person name="Land M."/>
            <person name="Hauser L."/>
            <person name="Kyrpides N."/>
            <person name="Mikhailova N."/>
            <person name="Balakrishnan V."/>
            <person name="Glasner J."/>
            <person name="Perna N.T."/>
        </authorList>
    </citation>
    <scope>NUCLEOTIDE SEQUENCE [LARGE SCALE GENOMIC DNA]</scope>
    <source>
        <strain evidence="3">Ech703</strain>
    </source>
</reference>
<dbReference type="GO" id="GO:0010468">
    <property type="term" value="P:regulation of gene expression"/>
    <property type="evidence" value="ECO:0007669"/>
    <property type="project" value="InterPro"/>
</dbReference>
<keyword evidence="2" id="KW-0812">Transmembrane</keyword>
<keyword evidence="3" id="KW-0969">Cilium</keyword>
<keyword evidence="3" id="KW-0282">Flagellum</keyword>
<dbReference type="RefSeq" id="WP_015854267.1">
    <property type="nucleotide sequence ID" value="NC_012880.1"/>
</dbReference>
<keyword evidence="2" id="KW-0472">Membrane</keyword>
<dbReference type="NCBIfam" id="NF007987">
    <property type="entry name" value="PRK10715.1"/>
    <property type="match status" value="1"/>
</dbReference>
<dbReference type="STRING" id="579405.Dd703_2584"/>
<name>C6C9T9_MUSP7</name>
<evidence type="ECO:0000313" key="4">
    <source>
        <dbReference type="Proteomes" id="UP000002734"/>
    </source>
</evidence>
<feature type="compositionally biased region" description="Low complexity" evidence="1">
    <location>
        <begin position="189"/>
        <end position="199"/>
    </location>
</feature>
<feature type="transmembrane region" description="Helical" evidence="2">
    <location>
        <begin position="395"/>
        <end position="412"/>
    </location>
</feature>
<dbReference type="Proteomes" id="UP000002734">
    <property type="component" value="Chromosome"/>
</dbReference>
<keyword evidence="4" id="KW-1185">Reference proteome</keyword>
<organism evidence="3 4">
    <name type="scientific">Musicola paradisiaca (strain Ech703)</name>
    <name type="common">Dickeya paradisiaca</name>
    <name type="synonym">Dickeya dadantii</name>
    <dbReference type="NCBI Taxonomy" id="579405"/>
    <lineage>
        <taxon>Bacteria</taxon>
        <taxon>Pseudomonadati</taxon>
        <taxon>Pseudomonadota</taxon>
        <taxon>Gammaproteobacteria</taxon>
        <taxon>Enterobacterales</taxon>
        <taxon>Pectobacteriaceae</taxon>
        <taxon>Musicola</taxon>
    </lineage>
</organism>
<gene>
    <name evidence="3" type="ordered locus">Dd703_2584</name>
</gene>
<protein>
    <submittedName>
        <fullName evidence="3">Flagella biosynthesis regulator protein</fullName>
    </submittedName>
</protein>
<evidence type="ECO:0000256" key="1">
    <source>
        <dbReference type="SAM" id="MobiDB-lite"/>
    </source>
</evidence>
<evidence type="ECO:0000256" key="2">
    <source>
        <dbReference type="SAM" id="Phobius"/>
    </source>
</evidence>
<dbReference type="EMBL" id="CP001654">
    <property type="protein sequence ID" value="ACS86361.1"/>
    <property type="molecule type" value="Genomic_DNA"/>
</dbReference>
<keyword evidence="2" id="KW-1133">Transmembrane helix</keyword>
<dbReference type="GO" id="GO:0016020">
    <property type="term" value="C:membrane"/>
    <property type="evidence" value="ECO:0007669"/>
    <property type="project" value="InterPro"/>
</dbReference>
<dbReference type="KEGG" id="dda:Dd703_2584"/>